<name>A0A848LK79_9BACT</name>
<organism evidence="2 3">
    <name type="scientific">Pyxidicoccus fallax</name>
    <dbReference type="NCBI Taxonomy" id="394095"/>
    <lineage>
        <taxon>Bacteria</taxon>
        <taxon>Pseudomonadati</taxon>
        <taxon>Myxococcota</taxon>
        <taxon>Myxococcia</taxon>
        <taxon>Myxococcales</taxon>
        <taxon>Cystobacterineae</taxon>
        <taxon>Myxococcaceae</taxon>
        <taxon>Pyxidicoccus</taxon>
    </lineage>
</organism>
<dbReference type="RefSeq" id="WP_169347376.1">
    <property type="nucleotide sequence ID" value="NZ_JABBJJ010000123.1"/>
</dbReference>
<comment type="caution">
    <text evidence="2">The sequence shown here is derived from an EMBL/GenBank/DDBJ whole genome shotgun (WGS) entry which is preliminary data.</text>
</comment>
<accession>A0A848LK79</accession>
<feature type="signal peptide" evidence="1">
    <location>
        <begin position="1"/>
        <end position="21"/>
    </location>
</feature>
<evidence type="ECO:0000313" key="2">
    <source>
        <dbReference type="EMBL" id="NMO18103.1"/>
    </source>
</evidence>
<dbReference type="EMBL" id="JABBJJ010000123">
    <property type="protein sequence ID" value="NMO18103.1"/>
    <property type="molecule type" value="Genomic_DNA"/>
</dbReference>
<keyword evidence="1" id="KW-0732">Signal</keyword>
<proteinExistence type="predicted"/>
<evidence type="ECO:0000256" key="1">
    <source>
        <dbReference type="SAM" id="SignalP"/>
    </source>
</evidence>
<feature type="chain" id="PRO_5032566026" evidence="1">
    <location>
        <begin position="22"/>
        <end position="788"/>
    </location>
</feature>
<keyword evidence="3" id="KW-1185">Reference proteome</keyword>
<evidence type="ECO:0000313" key="3">
    <source>
        <dbReference type="Proteomes" id="UP000518300"/>
    </source>
</evidence>
<dbReference type="PANTHER" id="PTHR33683">
    <property type="entry name" value="1, PUTATIVE-RELATED"/>
    <property type="match status" value="1"/>
</dbReference>
<reference evidence="2 3" key="1">
    <citation type="submission" date="2020-04" db="EMBL/GenBank/DDBJ databases">
        <title>Draft genome of Pyxidicoccus fallax type strain.</title>
        <authorList>
            <person name="Whitworth D.E."/>
        </authorList>
    </citation>
    <scope>NUCLEOTIDE SEQUENCE [LARGE SCALE GENOMIC DNA]</scope>
    <source>
        <strain evidence="2 3">DSM 14698</strain>
    </source>
</reference>
<dbReference type="AlphaFoldDB" id="A0A848LK79"/>
<dbReference type="PANTHER" id="PTHR33683:SF46">
    <property type="entry name" value="SUSHI DOMAIN-CONTAINING PROTEIN"/>
    <property type="match status" value="1"/>
</dbReference>
<dbReference type="SUPFAM" id="SSF55486">
    <property type="entry name" value="Metalloproteases ('zincins'), catalytic domain"/>
    <property type="match status" value="1"/>
</dbReference>
<protein>
    <submittedName>
        <fullName evidence="2">M4 family metallopeptidase</fullName>
    </submittedName>
</protein>
<dbReference type="InterPro" id="IPR013783">
    <property type="entry name" value="Ig-like_fold"/>
</dbReference>
<dbReference type="Proteomes" id="UP000518300">
    <property type="component" value="Unassembled WGS sequence"/>
</dbReference>
<gene>
    <name evidence="2" type="ORF">HG543_25060</name>
</gene>
<sequence length="788" mass="83185">MRRVSRTAVCLSVLLSLPAWAFTPEAPSARSALASQAFFKPELSIPSSQLPLDEALPRMGRPAATAWEDFFARNGRDFRVYVDPTTGTATNIMGAVPLIPGDGVGNKLTLEELRKQLGRSVSRVDAAVVAERVVQFIQAHHAALGVDVRQLGEPRVEQVTEHLWQVSIPQQHEGIPVRHGRLAATLSHGNLVLLGTESWSNVRLAPLPLVPADQAMLTGNEHLGLFESPPALWKEPTLEIVPMASRDSAFGAGYQHQLVWSYGFQLAGEVQRWKVTVEATRGEVLALEDDNHYADATIKGGVYPLTNTDTCTGTSTCGISFANTPMPWADTGFAFPNDYTDSAGVFDYTAGTTTTTLSGRYVRVLDGCGPITASAAGSINLGGVTGQHDCTTPAFSAGNTASSRSAYYELNRIAELARGWLPGNLWLQGQLTSNMNIVSTCNAFWNGSTVNFFRSGGGCRNTGEIAAVFDHEWGHGLDDNDVAGTLSNSSEAYADIAAIYRLPTSCVGYGFYQTVDQGCGMTPDGTGYNVNEAQVGPAWCTTRCSGVRDADWAAHANNTPATPQNFVCPSCGTGSGPCGRQVHCAASPVRQAAWDLVARDLRAAPFSFDANTALTIGNKLFYQGSGNIGSWHACNCTAGTSDGCGATNGYMQWLAADDDNGNINDGTPHMTAIHAAFNRHNIACAAPAPANTGCASGPTAAPTLIATAGAGQVTLQWSPVAGAGQYWVMKSDGFAACSYGKARTATVTSTTYTDGEVTAGRQYCYSIVPASSNACFGKASVCTCATPT</sequence>
<dbReference type="Gene3D" id="2.60.40.10">
    <property type="entry name" value="Immunoglobulins"/>
    <property type="match status" value="1"/>
</dbReference>